<comment type="subcellular location">
    <subcellularLocation>
        <location evidence="1">Membrane</location>
        <topology evidence="1">Multi-pass membrane protein</topology>
    </subcellularLocation>
</comment>
<dbReference type="Gene3D" id="3.30.460.20">
    <property type="entry name" value="CorA soluble domain-like"/>
    <property type="match status" value="1"/>
</dbReference>
<feature type="transmembrane region" description="Helical" evidence="6">
    <location>
        <begin position="289"/>
        <end position="312"/>
    </location>
</feature>
<evidence type="ECO:0000313" key="7">
    <source>
        <dbReference type="EMBL" id="BDL44042.1"/>
    </source>
</evidence>
<dbReference type="InterPro" id="IPR002523">
    <property type="entry name" value="MgTranspt_CorA/ZnTranspt_ZntB"/>
</dbReference>
<keyword evidence="8" id="KW-1185">Reference proteome</keyword>
<feature type="transmembrane region" description="Helical" evidence="6">
    <location>
        <begin position="324"/>
        <end position="344"/>
    </location>
</feature>
<dbReference type="EMBL" id="AP025943">
    <property type="protein sequence ID" value="BDL44042.1"/>
    <property type="molecule type" value="Genomic_DNA"/>
</dbReference>
<proteinExistence type="inferred from homology"/>
<dbReference type="InterPro" id="IPR045863">
    <property type="entry name" value="CorA_TM1_TM2"/>
</dbReference>
<gene>
    <name evidence="7" type="primary">corA1</name>
    <name evidence="7" type="ORF">Abiwalacus_16160</name>
</gene>
<keyword evidence="3 6" id="KW-0812">Transmembrane</keyword>
<keyword evidence="4 6" id="KW-1133">Transmembrane helix</keyword>
<dbReference type="InterPro" id="IPR045861">
    <property type="entry name" value="CorA_cytoplasmic_dom"/>
</dbReference>
<accession>A0ABN6QLC8</accession>
<evidence type="ECO:0000313" key="8">
    <source>
        <dbReference type="Proteomes" id="UP001062263"/>
    </source>
</evidence>
<comment type="similarity">
    <text evidence="2">Belongs to the CorA metal ion transporter (MIT) (TC 1.A.35) family.</text>
</comment>
<evidence type="ECO:0000256" key="1">
    <source>
        <dbReference type="ARBA" id="ARBA00004141"/>
    </source>
</evidence>
<dbReference type="Pfam" id="PF01544">
    <property type="entry name" value="CorA"/>
    <property type="match status" value="1"/>
</dbReference>
<evidence type="ECO:0000256" key="4">
    <source>
        <dbReference type="ARBA" id="ARBA00022989"/>
    </source>
</evidence>
<organism evidence="7 8">
    <name type="scientific">Akkermansia biwaensis</name>
    <dbReference type="NCBI Taxonomy" id="2946555"/>
    <lineage>
        <taxon>Bacteria</taxon>
        <taxon>Pseudomonadati</taxon>
        <taxon>Verrucomicrobiota</taxon>
        <taxon>Verrucomicrobiia</taxon>
        <taxon>Verrucomicrobiales</taxon>
        <taxon>Akkermansiaceae</taxon>
        <taxon>Akkermansia</taxon>
    </lineage>
</organism>
<dbReference type="SUPFAM" id="SSF143865">
    <property type="entry name" value="CorA soluble domain-like"/>
    <property type="match status" value="1"/>
</dbReference>
<dbReference type="PANTHER" id="PTHR47685:SF1">
    <property type="entry name" value="MAGNESIUM TRANSPORT PROTEIN CORA"/>
    <property type="match status" value="1"/>
</dbReference>
<keyword evidence="5 6" id="KW-0472">Membrane</keyword>
<dbReference type="SUPFAM" id="SSF144083">
    <property type="entry name" value="Magnesium transport protein CorA, transmembrane region"/>
    <property type="match status" value="1"/>
</dbReference>
<evidence type="ECO:0000256" key="6">
    <source>
        <dbReference type="SAM" id="Phobius"/>
    </source>
</evidence>
<dbReference type="Proteomes" id="UP001062263">
    <property type="component" value="Chromosome"/>
</dbReference>
<dbReference type="Gene3D" id="1.20.58.340">
    <property type="entry name" value="Magnesium transport protein CorA, transmembrane region"/>
    <property type="match status" value="2"/>
</dbReference>
<protein>
    <submittedName>
        <fullName evidence="7">Magnesium transport protein CorA</fullName>
    </submittedName>
</protein>
<dbReference type="PANTHER" id="PTHR47685">
    <property type="entry name" value="MAGNESIUM TRANSPORT PROTEIN CORA"/>
    <property type="match status" value="1"/>
</dbReference>
<name>A0ABN6QLC8_9BACT</name>
<evidence type="ECO:0000256" key="2">
    <source>
        <dbReference type="ARBA" id="ARBA00009765"/>
    </source>
</evidence>
<evidence type="ECO:0000256" key="5">
    <source>
        <dbReference type="ARBA" id="ARBA00023136"/>
    </source>
</evidence>
<dbReference type="InterPro" id="IPR050829">
    <property type="entry name" value="CorA_MIT"/>
</dbReference>
<sequence length="350" mass="40125">MGVTRHHARNRSTTPTDINGMIRLYRQTPEGIERTTQVDAEAQYFDSIFWIDLLTPEPGEIKFVERLCGLEMPTYDEMREIEATSRLYTEDGARFMTTTVLSRVDTESPSLSEITFVLMGAKIITIRHSDSYSFRVFSHQLLRQKQISRDQVFTGLLETIVDRQADVLERFGAELDRLSKNIFRRDEPEIKSNKRAPVSSALRLILQDLGRVGDLLTRQRDCLVNLLRLLTYASNEEALDDTNSTLYIKLRPLSRDVTSLSEYANFLSSNVNFMLDAVLGLINIEQNEIVKIFTVAAVVFMPPTLIASIYGMNFSNMPGLEYEYGYYISLAVMLVSIILPLIYFRSRRLL</sequence>
<dbReference type="CDD" id="cd12837">
    <property type="entry name" value="EcCorA-like_u1"/>
    <property type="match status" value="1"/>
</dbReference>
<reference evidence="7" key="1">
    <citation type="submission" date="2022-06" db="EMBL/GenBank/DDBJ databases">
        <title>Akkermansia biwalacus sp. nov., an anaerobic mucin-degrading bacterium isolated from human intestine.</title>
        <authorList>
            <person name="Kobayashi Y."/>
            <person name="Inoue S."/>
            <person name="Kawahara T."/>
            <person name="Kohda N."/>
        </authorList>
    </citation>
    <scope>NUCLEOTIDE SEQUENCE</scope>
    <source>
        <strain evidence="7">WON2089</strain>
    </source>
</reference>
<evidence type="ECO:0000256" key="3">
    <source>
        <dbReference type="ARBA" id="ARBA00022692"/>
    </source>
</evidence>